<dbReference type="EMBL" id="JAUSRE010000022">
    <property type="protein sequence ID" value="MDP9890022.1"/>
    <property type="molecule type" value="Genomic_DNA"/>
</dbReference>
<keyword evidence="1" id="KW-0472">Membrane</keyword>
<keyword evidence="3" id="KW-1185">Reference proteome</keyword>
<organism evidence="2 3">
    <name type="scientific">Pseudarthrobacter enclensis</name>
    <dbReference type="NCBI Taxonomy" id="993070"/>
    <lineage>
        <taxon>Bacteria</taxon>
        <taxon>Bacillati</taxon>
        <taxon>Actinomycetota</taxon>
        <taxon>Actinomycetes</taxon>
        <taxon>Micrococcales</taxon>
        <taxon>Micrococcaceae</taxon>
        <taxon>Pseudarthrobacter</taxon>
    </lineage>
</organism>
<dbReference type="RefSeq" id="WP_306971351.1">
    <property type="nucleotide sequence ID" value="NZ_JAUSRE010000022.1"/>
</dbReference>
<keyword evidence="1" id="KW-1133">Transmembrane helix</keyword>
<proteinExistence type="predicted"/>
<sequence length="111" mass="11127">MFKSILTNVTLPAAADNPLDGVTPNINVFGVQFQGAVQLILGGLWALVLILVTAAFLMNLGKWGIARQRGHSDDIADGADGAKRSGVAFAAVAGASVIIGGILALTAAAGA</sequence>
<name>A0ABT9RY80_9MICC</name>
<feature type="transmembrane region" description="Helical" evidence="1">
    <location>
        <begin position="39"/>
        <end position="60"/>
    </location>
</feature>
<feature type="transmembrane region" description="Helical" evidence="1">
    <location>
        <begin position="87"/>
        <end position="109"/>
    </location>
</feature>
<evidence type="ECO:0000256" key="1">
    <source>
        <dbReference type="SAM" id="Phobius"/>
    </source>
</evidence>
<keyword evidence="1" id="KW-0812">Transmembrane</keyword>
<comment type="caution">
    <text evidence="2">The sequence shown here is derived from an EMBL/GenBank/DDBJ whole genome shotgun (WGS) entry which is preliminary data.</text>
</comment>
<dbReference type="Proteomes" id="UP001226577">
    <property type="component" value="Unassembled WGS sequence"/>
</dbReference>
<evidence type="ECO:0000313" key="3">
    <source>
        <dbReference type="Proteomes" id="UP001226577"/>
    </source>
</evidence>
<evidence type="ECO:0008006" key="4">
    <source>
        <dbReference type="Google" id="ProtNLM"/>
    </source>
</evidence>
<gene>
    <name evidence="2" type="ORF">J2X98_003634</name>
</gene>
<protein>
    <recommendedName>
        <fullName evidence="4">Integral membrane protein</fullName>
    </recommendedName>
</protein>
<evidence type="ECO:0000313" key="2">
    <source>
        <dbReference type="EMBL" id="MDP9890022.1"/>
    </source>
</evidence>
<reference evidence="2 3" key="1">
    <citation type="submission" date="2023-07" db="EMBL/GenBank/DDBJ databases">
        <title>Sorghum-associated microbial communities from plants grown in Nebraska, USA.</title>
        <authorList>
            <person name="Schachtman D."/>
        </authorList>
    </citation>
    <scope>NUCLEOTIDE SEQUENCE [LARGE SCALE GENOMIC DNA]</scope>
    <source>
        <strain evidence="2 3">CC222</strain>
    </source>
</reference>
<accession>A0ABT9RY80</accession>